<proteinExistence type="predicted"/>
<dbReference type="RefSeq" id="WP_073138496.1">
    <property type="nucleotide sequence ID" value="NZ_FQZF01000033.1"/>
</dbReference>
<dbReference type="InterPro" id="IPR032875">
    <property type="entry name" value="Succ_CoA_lig_flav_dom"/>
</dbReference>
<keyword evidence="3" id="KW-0547">Nucleotide-binding</keyword>
<gene>
    <name evidence="6" type="ORF">SAMN02745194_04252</name>
</gene>
<dbReference type="Proteomes" id="UP000184387">
    <property type="component" value="Unassembled WGS sequence"/>
</dbReference>
<dbReference type="InterPro" id="IPR016102">
    <property type="entry name" value="Succinyl-CoA_synth-like"/>
</dbReference>
<keyword evidence="4" id="KW-0067">ATP-binding</keyword>
<dbReference type="Gene3D" id="3.40.50.720">
    <property type="entry name" value="NAD(P)-binding Rossmann-like Domain"/>
    <property type="match status" value="1"/>
</dbReference>
<protein>
    <submittedName>
        <fullName evidence="6">Acyl-CoA synthetase (NDP forming)</fullName>
    </submittedName>
</protein>
<dbReference type="InterPro" id="IPR036291">
    <property type="entry name" value="NAD(P)-bd_dom_sf"/>
</dbReference>
<dbReference type="PANTHER" id="PTHR43334">
    <property type="entry name" value="ACETATE--COA LIGASE [ADP-FORMING]"/>
    <property type="match status" value="1"/>
</dbReference>
<dbReference type="GO" id="GO:0006099">
    <property type="term" value="P:tricarboxylic acid cycle"/>
    <property type="evidence" value="ECO:0007669"/>
    <property type="project" value="UniProtKB-KW"/>
</dbReference>
<dbReference type="GO" id="GO:0016874">
    <property type="term" value="F:ligase activity"/>
    <property type="evidence" value="ECO:0007669"/>
    <property type="project" value="UniProtKB-KW"/>
</dbReference>
<organism evidence="6 7">
    <name type="scientific">Muricoccus roseus</name>
    <dbReference type="NCBI Taxonomy" id="198092"/>
    <lineage>
        <taxon>Bacteria</taxon>
        <taxon>Pseudomonadati</taxon>
        <taxon>Pseudomonadota</taxon>
        <taxon>Alphaproteobacteria</taxon>
        <taxon>Acetobacterales</taxon>
        <taxon>Roseomonadaceae</taxon>
        <taxon>Muricoccus</taxon>
    </lineage>
</organism>
<dbReference type="Pfam" id="PF13380">
    <property type="entry name" value="CoA_binding_2"/>
    <property type="match status" value="1"/>
</dbReference>
<evidence type="ECO:0000256" key="3">
    <source>
        <dbReference type="ARBA" id="ARBA00022741"/>
    </source>
</evidence>
<evidence type="ECO:0000313" key="7">
    <source>
        <dbReference type="Proteomes" id="UP000184387"/>
    </source>
</evidence>
<dbReference type="GO" id="GO:0005524">
    <property type="term" value="F:ATP binding"/>
    <property type="evidence" value="ECO:0007669"/>
    <property type="project" value="UniProtKB-KW"/>
</dbReference>
<dbReference type="Gene3D" id="3.30.470.20">
    <property type="entry name" value="ATP-grasp fold, B domain"/>
    <property type="match status" value="1"/>
</dbReference>
<reference evidence="6 7" key="1">
    <citation type="submission" date="2016-11" db="EMBL/GenBank/DDBJ databases">
        <authorList>
            <person name="Jaros S."/>
            <person name="Januszkiewicz K."/>
            <person name="Wedrychowicz H."/>
        </authorList>
    </citation>
    <scope>NUCLEOTIDE SEQUENCE [LARGE SCALE GENOMIC DNA]</scope>
    <source>
        <strain evidence="6 7">DSM 14916</strain>
    </source>
</reference>
<dbReference type="SMART" id="SM00881">
    <property type="entry name" value="CoA_binding"/>
    <property type="match status" value="1"/>
</dbReference>
<dbReference type="SUPFAM" id="SSF51735">
    <property type="entry name" value="NAD(P)-binding Rossmann-fold domains"/>
    <property type="match status" value="1"/>
</dbReference>
<evidence type="ECO:0000259" key="5">
    <source>
        <dbReference type="SMART" id="SM00881"/>
    </source>
</evidence>
<dbReference type="Pfam" id="PF13549">
    <property type="entry name" value="ATP-grasp_5"/>
    <property type="match status" value="1"/>
</dbReference>
<keyword evidence="7" id="KW-1185">Reference proteome</keyword>
<dbReference type="InterPro" id="IPR003781">
    <property type="entry name" value="CoA-bd"/>
</dbReference>
<dbReference type="Gene3D" id="3.40.50.261">
    <property type="entry name" value="Succinyl-CoA synthetase domains"/>
    <property type="match status" value="2"/>
</dbReference>
<keyword evidence="1" id="KW-0816">Tricarboxylic acid cycle</keyword>
<dbReference type="EMBL" id="FQZF01000033">
    <property type="protein sequence ID" value="SHK13327.1"/>
    <property type="molecule type" value="Genomic_DNA"/>
</dbReference>
<evidence type="ECO:0000256" key="2">
    <source>
        <dbReference type="ARBA" id="ARBA00022598"/>
    </source>
</evidence>
<evidence type="ECO:0000256" key="4">
    <source>
        <dbReference type="ARBA" id="ARBA00022840"/>
    </source>
</evidence>
<dbReference type="InterPro" id="IPR013815">
    <property type="entry name" value="ATP_grasp_subdomain_1"/>
</dbReference>
<evidence type="ECO:0000256" key="1">
    <source>
        <dbReference type="ARBA" id="ARBA00022532"/>
    </source>
</evidence>
<sequence length="690" mass="71292">MRAAPAELLSPASIAIIGASDDVAKTASRPLRYLRGGGFGGAVYPIARRGTVMGERAFPSLAALPERPDHAFVLLPTEGAMEAVAECARLGIPAVTVLAGGFSEAGPEGAEREEALRDMLRGSGTRLLGPNSIGLVNLHHRMVLTANAAFAEPDLPLGGAFVASQSGSMIGAILSRGRGRGLGFAGLVSVGAEVDLELGAICASTLDDPQVTSYLLFLETLRGADALRDFARGAAERGKPVIAYKLGRSVEAAELAESHTGALAGEDDVADALLRDCGIARVETLEGLLEAPALLRRLPIRPAGARRPRVGVVTTTGGGAAMVVDNLGVRGVAVEPPSESTRAKLAAAGIDPGHGRILDLTLAGVKPEVMGAALGALLAAPEFDVVVAVAGSSSRFQPELVVQPVVEAARNGAHIASFCVPEAPQALAMLAEAGVPAFRTPEACADAIIAAFSRRAPRPRAAVPPASAGCAYMLDEAEAYELLADIGVPHAPCMALPAARAGQEGLPFPYPVAVKILHRDILHKTDLGGVVLGVSSDTALAEAAGRIVASVAERRPALSAGRVLVQAMTKPLGEVLVGYRRDPQVGPIILLAAGGIMTEIYRDRSVRLAPVDPDEAREMIAEVRALRALEGYRGKPRGDMEALVAAIVALSRLVERGDVAECEINPLMVLEEGRGVLAVDAVIRLEGGSR</sequence>
<keyword evidence="2" id="KW-0436">Ligase</keyword>
<dbReference type="InterPro" id="IPR051538">
    <property type="entry name" value="Acyl-CoA_Synth/Transferase"/>
</dbReference>
<dbReference type="Gene3D" id="3.30.1490.20">
    <property type="entry name" value="ATP-grasp fold, A domain"/>
    <property type="match status" value="1"/>
</dbReference>
<dbReference type="Pfam" id="PF13607">
    <property type="entry name" value="Succ_CoA_lig"/>
    <property type="match status" value="1"/>
</dbReference>
<dbReference type="PANTHER" id="PTHR43334:SF1">
    <property type="entry name" value="3-HYDROXYPROPIONATE--COA LIGASE [ADP-FORMING]"/>
    <property type="match status" value="1"/>
</dbReference>
<dbReference type="STRING" id="198092.SAMN02745194_04252"/>
<dbReference type="SUPFAM" id="SSF56059">
    <property type="entry name" value="Glutathione synthetase ATP-binding domain-like"/>
    <property type="match status" value="1"/>
</dbReference>
<dbReference type="OrthoDB" id="9807426at2"/>
<dbReference type="AlphaFoldDB" id="A0A1M6PZL1"/>
<evidence type="ECO:0000313" key="6">
    <source>
        <dbReference type="EMBL" id="SHK13327.1"/>
    </source>
</evidence>
<feature type="domain" description="CoA-binding" evidence="5">
    <location>
        <begin position="8"/>
        <end position="102"/>
    </location>
</feature>
<accession>A0A1M6PZL1</accession>
<name>A0A1M6PZL1_9PROT</name>
<dbReference type="SUPFAM" id="SSF52210">
    <property type="entry name" value="Succinyl-CoA synthetase domains"/>
    <property type="match status" value="2"/>
</dbReference>